<dbReference type="EC" id="3.4.21.89" evidence="4 6"/>
<dbReference type="EMBL" id="JAGIKX010000001">
    <property type="protein sequence ID" value="MBP2256178.1"/>
    <property type="molecule type" value="Genomic_DNA"/>
</dbReference>
<evidence type="ECO:0000256" key="1">
    <source>
        <dbReference type="ARBA" id="ARBA00000677"/>
    </source>
</evidence>
<keyword evidence="9" id="KW-1185">Reference proteome</keyword>
<comment type="subcellular location">
    <subcellularLocation>
        <location evidence="2">Cell membrane</location>
        <topology evidence="2">Single-pass type II membrane protein</topology>
    </subcellularLocation>
    <subcellularLocation>
        <location evidence="6">Membrane</location>
        <topology evidence="6">Single-pass type II membrane protein</topology>
    </subcellularLocation>
</comment>
<name>A0ABS4S3X5_9BACI</name>
<accession>A0ABS4S3X5</accession>
<keyword evidence="6" id="KW-0645">Protease</keyword>
<dbReference type="RefSeq" id="WP_029269791.1">
    <property type="nucleotide sequence ID" value="NZ_JAGIKX010000001.1"/>
</dbReference>
<dbReference type="Pfam" id="PF10502">
    <property type="entry name" value="Peptidase_S26"/>
    <property type="match status" value="1"/>
</dbReference>
<dbReference type="GO" id="GO:0009003">
    <property type="term" value="F:signal peptidase activity"/>
    <property type="evidence" value="ECO:0007669"/>
    <property type="project" value="UniProtKB-EC"/>
</dbReference>
<evidence type="ECO:0000313" key="8">
    <source>
        <dbReference type="EMBL" id="MBP2256178.1"/>
    </source>
</evidence>
<dbReference type="PRINTS" id="PR00727">
    <property type="entry name" value="LEADERPTASE"/>
</dbReference>
<proteinExistence type="inferred from homology"/>
<dbReference type="InterPro" id="IPR019533">
    <property type="entry name" value="Peptidase_S26"/>
</dbReference>
<keyword evidence="6" id="KW-1133">Transmembrane helix</keyword>
<dbReference type="InterPro" id="IPR019758">
    <property type="entry name" value="Pept_S26A_signal_pept_1_CS"/>
</dbReference>
<reference evidence="8 9" key="1">
    <citation type="submission" date="2021-03" db="EMBL/GenBank/DDBJ databases">
        <title>Genomic Encyclopedia of Type Strains, Phase IV (KMG-IV): sequencing the most valuable type-strain genomes for metagenomic binning, comparative biology and taxonomic classification.</title>
        <authorList>
            <person name="Goeker M."/>
        </authorList>
    </citation>
    <scope>NUCLEOTIDE SEQUENCE [LARGE SCALE GENOMIC DNA]</scope>
    <source>
        <strain evidence="8 9">DSM 25790</strain>
    </source>
</reference>
<dbReference type="PROSITE" id="PS00761">
    <property type="entry name" value="SPASE_I_3"/>
    <property type="match status" value="1"/>
</dbReference>
<sequence>MAKRKSDWFDWIKAILIAFALAFIIRMFFFAPIIVDGPSMLPTLHDRDQMIVNKFNYRISEPERFDIVVFHASVQKDFIKRVIGLPGEHVQVKDNVLYIDGEEVEEPFLKDQKNKIKSYQTLTNDFKLEDLPGGYETIPEDHVLVLGDNRENSTDSRMFGVVSMDQVVGKTSLIYWPFDRKKILGANE</sequence>
<dbReference type="PANTHER" id="PTHR43390:SF1">
    <property type="entry name" value="CHLOROPLAST PROCESSING PEPTIDASE"/>
    <property type="match status" value="1"/>
</dbReference>
<evidence type="ECO:0000256" key="4">
    <source>
        <dbReference type="ARBA" id="ARBA00013208"/>
    </source>
</evidence>
<evidence type="ECO:0000256" key="3">
    <source>
        <dbReference type="ARBA" id="ARBA00009370"/>
    </source>
</evidence>
<dbReference type="CDD" id="cd06530">
    <property type="entry name" value="S26_SPase_I"/>
    <property type="match status" value="1"/>
</dbReference>
<evidence type="ECO:0000256" key="6">
    <source>
        <dbReference type="RuleBase" id="RU362042"/>
    </source>
</evidence>
<dbReference type="Gene3D" id="2.10.109.10">
    <property type="entry name" value="Umud Fragment, subunit A"/>
    <property type="match status" value="1"/>
</dbReference>
<protein>
    <recommendedName>
        <fullName evidence="4 6">Signal peptidase I</fullName>
        <ecNumber evidence="4 6">3.4.21.89</ecNumber>
    </recommendedName>
</protein>
<dbReference type="InterPro" id="IPR000223">
    <property type="entry name" value="Pept_S26A_signal_pept_1"/>
</dbReference>
<evidence type="ECO:0000256" key="2">
    <source>
        <dbReference type="ARBA" id="ARBA00004401"/>
    </source>
</evidence>
<keyword evidence="6" id="KW-0812">Transmembrane</keyword>
<evidence type="ECO:0000313" key="9">
    <source>
        <dbReference type="Proteomes" id="UP001519294"/>
    </source>
</evidence>
<dbReference type="InterPro" id="IPR019757">
    <property type="entry name" value="Pept_S26A_signal_pept_1_Lys-AS"/>
</dbReference>
<keyword evidence="5 6" id="KW-0378">Hydrolase</keyword>
<organism evidence="8 9">
    <name type="scientific">Virgibacillus alimentarius</name>
    <dbReference type="NCBI Taxonomy" id="698769"/>
    <lineage>
        <taxon>Bacteria</taxon>
        <taxon>Bacillati</taxon>
        <taxon>Bacillota</taxon>
        <taxon>Bacilli</taxon>
        <taxon>Bacillales</taxon>
        <taxon>Bacillaceae</taxon>
        <taxon>Virgibacillus</taxon>
    </lineage>
</organism>
<comment type="catalytic activity">
    <reaction evidence="1 6">
        <text>Cleavage of hydrophobic, N-terminal signal or leader sequences from secreted and periplasmic proteins.</text>
        <dbReference type="EC" id="3.4.21.89"/>
    </reaction>
</comment>
<feature type="transmembrane region" description="Helical" evidence="6">
    <location>
        <begin position="12"/>
        <end position="35"/>
    </location>
</feature>
<dbReference type="Proteomes" id="UP001519294">
    <property type="component" value="Unassembled WGS sequence"/>
</dbReference>
<gene>
    <name evidence="8" type="ORF">J2Z81_000110</name>
</gene>
<comment type="similarity">
    <text evidence="3 6">Belongs to the peptidase S26 family.</text>
</comment>
<dbReference type="PANTHER" id="PTHR43390">
    <property type="entry name" value="SIGNAL PEPTIDASE I"/>
    <property type="match status" value="1"/>
</dbReference>
<dbReference type="InterPro" id="IPR036286">
    <property type="entry name" value="LexA/Signal_pep-like_sf"/>
</dbReference>
<keyword evidence="6" id="KW-0472">Membrane</keyword>
<evidence type="ECO:0000259" key="7">
    <source>
        <dbReference type="Pfam" id="PF10502"/>
    </source>
</evidence>
<evidence type="ECO:0000256" key="5">
    <source>
        <dbReference type="ARBA" id="ARBA00022801"/>
    </source>
</evidence>
<dbReference type="PROSITE" id="PS00760">
    <property type="entry name" value="SPASE_I_2"/>
    <property type="match status" value="1"/>
</dbReference>
<feature type="domain" description="Peptidase S26" evidence="7">
    <location>
        <begin position="9"/>
        <end position="176"/>
    </location>
</feature>
<dbReference type="NCBIfam" id="TIGR02227">
    <property type="entry name" value="sigpep_I_bact"/>
    <property type="match status" value="1"/>
</dbReference>
<comment type="caution">
    <text evidence="8">The sequence shown here is derived from an EMBL/GenBank/DDBJ whole genome shotgun (WGS) entry which is preliminary data.</text>
</comment>
<dbReference type="SUPFAM" id="SSF51306">
    <property type="entry name" value="LexA/Signal peptidase"/>
    <property type="match status" value="1"/>
</dbReference>